<dbReference type="Proteomes" id="UP000652761">
    <property type="component" value="Unassembled WGS sequence"/>
</dbReference>
<proteinExistence type="predicted"/>
<keyword evidence="3" id="KW-1185">Reference proteome</keyword>
<protein>
    <submittedName>
        <fullName evidence="2">Uncharacterized protein</fullName>
    </submittedName>
</protein>
<dbReference type="AlphaFoldDB" id="A0A843XTB5"/>
<feature type="region of interest" description="Disordered" evidence="1">
    <location>
        <begin position="65"/>
        <end position="90"/>
    </location>
</feature>
<sequence>MWIPKGIIGVRVQPARRPCGNPWTKETYGGLEQGFTSPAEGVSDREFVQVKRKVCRETSVRVQPARRPCGNPWTEETYGGLEQGFTSPEDGVSDREFIQVKRKVCRETSARRSRGI</sequence>
<evidence type="ECO:0000256" key="1">
    <source>
        <dbReference type="SAM" id="MobiDB-lite"/>
    </source>
</evidence>
<evidence type="ECO:0000313" key="3">
    <source>
        <dbReference type="Proteomes" id="UP000652761"/>
    </source>
</evidence>
<reference evidence="2" key="1">
    <citation type="submission" date="2017-07" db="EMBL/GenBank/DDBJ databases">
        <title>Taro Niue Genome Assembly and Annotation.</title>
        <authorList>
            <person name="Atibalentja N."/>
            <person name="Keating K."/>
            <person name="Fields C.J."/>
        </authorList>
    </citation>
    <scope>NUCLEOTIDE SEQUENCE</scope>
    <source>
        <strain evidence="2">Niue_2</strain>
        <tissue evidence="2">Leaf</tissue>
    </source>
</reference>
<evidence type="ECO:0000313" key="2">
    <source>
        <dbReference type="EMBL" id="MQM23298.1"/>
    </source>
</evidence>
<accession>A0A843XTB5</accession>
<comment type="caution">
    <text evidence="2">The sequence shown here is derived from an EMBL/GenBank/DDBJ whole genome shotgun (WGS) entry which is preliminary data.</text>
</comment>
<dbReference type="EMBL" id="NMUH01015766">
    <property type="protein sequence ID" value="MQM23298.1"/>
    <property type="molecule type" value="Genomic_DNA"/>
</dbReference>
<organism evidence="2 3">
    <name type="scientific">Colocasia esculenta</name>
    <name type="common">Wild taro</name>
    <name type="synonym">Arum esculentum</name>
    <dbReference type="NCBI Taxonomy" id="4460"/>
    <lineage>
        <taxon>Eukaryota</taxon>
        <taxon>Viridiplantae</taxon>
        <taxon>Streptophyta</taxon>
        <taxon>Embryophyta</taxon>
        <taxon>Tracheophyta</taxon>
        <taxon>Spermatophyta</taxon>
        <taxon>Magnoliopsida</taxon>
        <taxon>Liliopsida</taxon>
        <taxon>Araceae</taxon>
        <taxon>Aroideae</taxon>
        <taxon>Colocasieae</taxon>
        <taxon>Colocasia</taxon>
    </lineage>
</organism>
<name>A0A843XTB5_COLES</name>
<feature type="non-terminal residue" evidence="2">
    <location>
        <position position="116"/>
    </location>
</feature>
<gene>
    <name evidence="2" type="ORF">Taro_056362</name>
</gene>